<feature type="transmembrane region" description="Helical" evidence="1">
    <location>
        <begin position="15"/>
        <end position="33"/>
    </location>
</feature>
<keyword evidence="1" id="KW-0812">Transmembrane</keyword>
<dbReference type="GeneID" id="39734102"/>
<protein>
    <submittedName>
        <fullName evidence="2">Fam-h protein</fullName>
    </submittedName>
</protein>
<gene>
    <name evidence="2" type="ORF">PRELSG_0017800</name>
</gene>
<dbReference type="KEGG" id="prel:PRELSG_0017800"/>
<accession>A0A1J1GMM0</accession>
<dbReference type="EMBL" id="CVMU01000016">
    <property type="protein sequence ID" value="CRG84053.1"/>
    <property type="molecule type" value="Genomic_DNA"/>
</dbReference>
<evidence type="ECO:0000313" key="3">
    <source>
        <dbReference type="Proteomes" id="UP000220158"/>
    </source>
</evidence>
<reference evidence="2 3" key="1">
    <citation type="submission" date="2015-04" db="EMBL/GenBank/DDBJ databases">
        <authorList>
            <consortium name="Pathogen Informatics"/>
        </authorList>
    </citation>
    <scope>NUCLEOTIDE SEQUENCE [LARGE SCALE GENOMIC DNA]</scope>
    <source>
        <strain evidence="2 3">SGS1</strain>
    </source>
</reference>
<evidence type="ECO:0000313" key="2">
    <source>
        <dbReference type="EMBL" id="CRG84053.1"/>
    </source>
</evidence>
<keyword evidence="1" id="KW-1133">Transmembrane helix</keyword>
<feature type="transmembrane region" description="Helical" evidence="1">
    <location>
        <begin position="134"/>
        <end position="156"/>
    </location>
</feature>
<sequence length="195" mass="23139">MSTLKIYNNKEKKKVLNYLMRFFMFIFLVWTLQCYNNWASFRPWNCENELKNISNLGIKRSLAENKNAIMQVEGSKCYEQHSNVEIDLESLNEQNYIKRDIDSEQENELEIIDKNQKVKFNQRILGICKSNFEIIPLSIAFFLSFIALICSLVYIFKSDINEDLKIFELSNTSILITSILLTHKEIKIKRKNKFK</sequence>
<evidence type="ECO:0000256" key="1">
    <source>
        <dbReference type="SAM" id="Phobius"/>
    </source>
</evidence>
<keyword evidence="3" id="KW-1185">Reference proteome</keyword>
<dbReference type="RefSeq" id="XP_028531036.1">
    <property type="nucleotide sequence ID" value="XM_028675667.1"/>
</dbReference>
<organism evidence="2 3">
    <name type="scientific">Plasmodium relictum</name>
    <dbReference type="NCBI Taxonomy" id="85471"/>
    <lineage>
        <taxon>Eukaryota</taxon>
        <taxon>Sar</taxon>
        <taxon>Alveolata</taxon>
        <taxon>Apicomplexa</taxon>
        <taxon>Aconoidasida</taxon>
        <taxon>Haemosporida</taxon>
        <taxon>Plasmodiidae</taxon>
        <taxon>Plasmodium</taxon>
        <taxon>Plasmodium (Haemamoeba)</taxon>
    </lineage>
</organism>
<keyword evidence="1" id="KW-0472">Membrane</keyword>
<dbReference type="Proteomes" id="UP000220158">
    <property type="component" value="Unassembled WGS sequence"/>
</dbReference>
<proteinExistence type="predicted"/>
<name>A0A1J1GMM0_PLARL</name>
<dbReference type="VEuPathDB" id="PlasmoDB:PRELSG_0017800"/>
<dbReference type="AlphaFoldDB" id="A0A1J1GMM0"/>